<dbReference type="AlphaFoldDB" id="S8E8S7"/>
<evidence type="ECO:0000256" key="1">
    <source>
        <dbReference type="SAM" id="MobiDB-lite"/>
    </source>
</evidence>
<dbReference type="InParanoid" id="S8E8S7"/>
<dbReference type="Proteomes" id="UP000015241">
    <property type="component" value="Unassembled WGS sequence"/>
</dbReference>
<feature type="compositionally biased region" description="Gly residues" evidence="1">
    <location>
        <begin position="95"/>
        <end position="104"/>
    </location>
</feature>
<name>S8E8S7_FOMSC</name>
<dbReference type="EMBL" id="KE504142">
    <property type="protein sequence ID" value="EPT01417.1"/>
    <property type="molecule type" value="Genomic_DNA"/>
</dbReference>
<feature type="compositionally biased region" description="Basic and acidic residues" evidence="1">
    <location>
        <begin position="62"/>
        <end position="74"/>
    </location>
</feature>
<dbReference type="eggNOG" id="ENOG502SDZR">
    <property type="taxonomic scope" value="Eukaryota"/>
</dbReference>
<accession>S8E8S7</accession>
<evidence type="ECO:0000313" key="3">
    <source>
        <dbReference type="Proteomes" id="UP000015241"/>
    </source>
</evidence>
<organism evidence="2 3">
    <name type="scientific">Fomitopsis schrenkii</name>
    <name type="common">Brown rot fungus</name>
    <dbReference type="NCBI Taxonomy" id="2126942"/>
    <lineage>
        <taxon>Eukaryota</taxon>
        <taxon>Fungi</taxon>
        <taxon>Dikarya</taxon>
        <taxon>Basidiomycota</taxon>
        <taxon>Agaricomycotina</taxon>
        <taxon>Agaricomycetes</taxon>
        <taxon>Polyporales</taxon>
        <taxon>Fomitopsis</taxon>
    </lineage>
</organism>
<dbReference type="HOGENOM" id="CLU_055168_1_0_1"/>
<dbReference type="OrthoDB" id="3267800at2759"/>
<sequence>MRAPERSASRTSRTSFKPVPVVWKDGQPPRQPDTDGETHHNSGANRLARHSASMRSFRSSASRRDRDGYDHESVRSAPASRFSERRRRASLSGGSFAGGAGSIGPGATPRPDDTESFVLRAQNAEAELTPKQKSKIEKASAKEGKRLSKVLKSEAKSEAKAIEQAIRELADMQKMQKDALKEESRAVATHAKALRAFHKEELEYLAARARYDKAQAELAVVEDAREAARDHAMEVTEMMQEKSKEVEWLRSQKAADDRERSAKLVQLTGKA</sequence>
<feature type="region of interest" description="Disordered" evidence="1">
    <location>
        <begin position="1"/>
        <end position="154"/>
    </location>
</feature>
<proteinExistence type="predicted"/>
<reference evidence="2 3" key="1">
    <citation type="journal article" date="2012" name="Science">
        <title>The Paleozoic origin of enzymatic lignin decomposition reconstructed from 31 fungal genomes.</title>
        <authorList>
            <person name="Floudas D."/>
            <person name="Binder M."/>
            <person name="Riley R."/>
            <person name="Barry K."/>
            <person name="Blanchette R.A."/>
            <person name="Henrissat B."/>
            <person name="Martinez A.T."/>
            <person name="Otillar R."/>
            <person name="Spatafora J.W."/>
            <person name="Yadav J.S."/>
            <person name="Aerts A."/>
            <person name="Benoit I."/>
            <person name="Boyd A."/>
            <person name="Carlson A."/>
            <person name="Copeland A."/>
            <person name="Coutinho P.M."/>
            <person name="de Vries R.P."/>
            <person name="Ferreira P."/>
            <person name="Findley K."/>
            <person name="Foster B."/>
            <person name="Gaskell J."/>
            <person name="Glotzer D."/>
            <person name="Gorecki P."/>
            <person name="Heitman J."/>
            <person name="Hesse C."/>
            <person name="Hori C."/>
            <person name="Igarashi K."/>
            <person name="Jurgens J.A."/>
            <person name="Kallen N."/>
            <person name="Kersten P."/>
            <person name="Kohler A."/>
            <person name="Kuees U."/>
            <person name="Kumar T.K.A."/>
            <person name="Kuo A."/>
            <person name="LaButti K."/>
            <person name="Larrondo L.F."/>
            <person name="Lindquist E."/>
            <person name="Ling A."/>
            <person name="Lombard V."/>
            <person name="Lucas S."/>
            <person name="Lundell T."/>
            <person name="Martin R."/>
            <person name="McLaughlin D.J."/>
            <person name="Morgenstern I."/>
            <person name="Morin E."/>
            <person name="Murat C."/>
            <person name="Nagy L.G."/>
            <person name="Nolan M."/>
            <person name="Ohm R.A."/>
            <person name="Patyshakuliyeva A."/>
            <person name="Rokas A."/>
            <person name="Ruiz-Duenas F.J."/>
            <person name="Sabat G."/>
            <person name="Salamov A."/>
            <person name="Samejima M."/>
            <person name="Schmutz J."/>
            <person name="Slot J.C."/>
            <person name="St John F."/>
            <person name="Stenlid J."/>
            <person name="Sun H."/>
            <person name="Sun S."/>
            <person name="Syed K."/>
            <person name="Tsang A."/>
            <person name="Wiebenga A."/>
            <person name="Young D."/>
            <person name="Pisabarro A."/>
            <person name="Eastwood D.C."/>
            <person name="Martin F."/>
            <person name="Cullen D."/>
            <person name="Grigoriev I.V."/>
            <person name="Hibbett D.S."/>
        </authorList>
    </citation>
    <scope>NUCLEOTIDE SEQUENCE</scope>
    <source>
        <strain evidence="3">FP-58527</strain>
    </source>
</reference>
<protein>
    <submittedName>
        <fullName evidence="2">Uncharacterized protein</fullName>
    </submittedName>
</protein>
<gene>
    <name evidence="2" type="ORF">FOMPIDRAFT_1120539</name>
</gene>
<dbReference type="STRING" id="743788.S8E8S7"/>
<feature type="compositionally biased region" description="Low complexity" evidence="1">
    <location>
        <begin position="50"/>
        <end position="60"/>
    </location>
</feature>
<feature type="compositionally biased region" description="Basic and acidic residues" evidence="1">
    <location>
        <begin position="128"/>
        <end position="154"/>
    </location>
</feature>
<evidence type="ECO:0000313" key="2">
    <source>
        <dbReference type="EMBL" id="EPT01417.1"/>
    </source>
</evidence>
<keyword evidence="3" id="KW-1185">Reference proteome</keyword>
<feature type="compositionally biased region" description="Basic and acidic residues" evidence="1">
    <location>
        <begin position="251"/>
        <end position="262"/>
    </location>
</feature>
<feature type="region of interest" description="Disordered" evidence="1">
    <location>
        <begin position="251"/>
        <end position="271"/>
    </location>
</feature>